<keyword evidence="7" id="KW-0251">Elongation factor</keyword>
<protein>
    <recommendedName>
        <fullName evidence="4">Transcription elongation factor GreB</fullName>
    </recommendedName>
    <alternativeName>
        <fullName evidence="4">Transcript cleavage factor GreB</fullName>
    </alternativeName>
</protein>
<dbReference type="Pfam" id="PF01272">
    <property type="entry name" value="GreA_GreB"/>
    <property type="match status" value="1"/>
</dbReference>
<evidence type="ECO:0000313" key="8">
    <source>
        <dbReference type="Proteomes" id="UP001336314"/>
    </source>
</evidence>
<evidence type="ECO:0000256" key="3">
    <source>
        <dbReference type="ARBA" id="ARBA00023163"/>
    </source>
</evidence>
<evidence type="ECO:0000256" key="1">
    <source>
        <dbReference type="ARBA" id="ARBA00023015"/>
    </source>
</evidence>
<sequence length="163" mass="19148">MRTNLISRQGYLKLQQELDQLWRVKRPEVTQKVSWAASLGDRSENADYQYNKKQLRDIDRRVRFIRKRLEVLKAVDYAPEQEGKVFFGAWVEVENDDGEVRCFRIVGPDEIYGRRDYISIDAPMARALLGKQIDDEVQVPTPTGRKNWIINRIEYRVDAEDGS</sequence>
<organism evidence="7 8">
    <name type="scientific">Alkalimonas cellulosilytica</name>
    <dbReference type="NCBI Taxonomy" id="3058395"/>
    <lineage>
        <taxon>Bacteria</taxon>
        <taxon>Pseudomonadati</taxon>
        <taxon>Pseudomonadota</taxon>
        <taxon>Gammaproteobacteria</taxon>
        <taxon>Alkalimonas</taxon>
    </lineage>
</organism>
<dbReference type="InterPro" id="IPR036953">
    <property type="entry name" value="GreA/GreB_C_sf"/>
</dbReference>
<keyword evidence="7" id="KW-0648">Protein biosynthesis</keyword>
<dbReference type="Gene3D" id="3.10.50.30">
    <property type="entry name" value="Transcription elongation factor, GreA/GreB, C-terminal domain"/>
    <property type="match status" value="1"/>
</dbReference>
<dbReference type="Pfam" id="PF03449">
    <property type="entry name" value="GreA_GreB_N"/>
    <property type="match status" value="1"/>
</dbReference>
<reference evidence="7 8" key="1">
    <citation type="submission" date="2023-07" db="EMBL/GenBank/DDBJ databases">
        <title>Alkalimonas sp., MEB108 novel, alkaliphilic bacterium isolated from Lonar Lake, India.</title>
        <authorList>
            <person name="Joshi A."/>
            <person name="Thite S."/>
        </authorList>
    </citation>
    <scope>NUCLEOTIDE SEQUENCE [LARGE SCALE GENOMIC DNA]</scope>
    <source>
        <strain evidence="7 8">MEB108</strain>
    </source>
</reference>
<evidence type="ECO:0000256" key="4">
    <source>
        <dbReference type="HAMAP-Rule" id="MF_00930"/>
    </source>
</evidence>
<dbReference type="InterPro" id="IPR006358">
    <property type="entry name" value="Tscrpt_elong_fac_GreB"/>
</dbReference>
<dbReference type="InterPro" id="IPR018151">
    <property type="entry name" value="TF_GreA/GreB_CS"/>
</dbReference>
<name>A0ABU7J894_9GAMM</name>
<keyword evidence="1 4" id="KW-0805">Transcription regulation</keyword>
<dbReference type="PIRSF" id="PIRSF006092">
    <property type="entry name" value="GreA_GreB"/>
    <property type="match status" value="1"/>
</dbReference>
<dbReference type="InterPro" id="IPR022691">
    <property type="entry name" value="Tscrpt_elong_fac_GreA/B_N"/>
</dbReference>
<dbReference type="PANTHER" id="PTHR30437">
    <property type="entry name" value="TRANSCRIPTION ELONGATION FACTOR GREA"/>
    <property type="match status" value="1"/>
</dbReference>
<dbReference type="SUPFAM" id="SSF54534">
    <property type="entry name" value="FKBP-like"/>
    <property type="match status" value="1"/>
</dbReference>
<comment type="caution">
    <text evidence="7">The sequence shown here is derived from an EMBL/GenBank/DDBJ whole genome shotgun (WGS) entry which is preliminary data.</text>
</comment>
<dbReference type="InterPro" id="IPR028624">
    <property type="entry name" value="Tscrpt_elong_fac_GreA/B"/>
</dbReference>
<proteinExistence type="inferred from homology"/>
<evidence type="ECO:0000259" key="5">
    <source>
        <dbReference type="Pfam" id="PF01272"/>
    </source>
</evidence>
<dbReference type="InterPro" id="IPR001437">
    <property type="entry name" value="Tscrpt_elong_fac_GreA/B_C"/>
</dbReference>
<dbReference type="RefSeq" id="WP_330129297.1">
    <property type="nucleotide sequence ID" value="NZ_JAUHLI010000011.1"/>
</dbReference>
<feature type="domain" description="Transcription elongation factor GreA/GreB N-terminal" evidence="6">
    <location>
        <begin position="5"/>
        <end position="70"/>
    </location>
</feature>
<dbReference type="HAMAP" id="MF_00105">
    <property type="entry name" value="GreA_GreB"/>
    <property type="match status" value="1"/>
</dbReference>
<feature type="domain" description="Transcription elongation factor GreA/GreB C-terminal" evidence="5">
    <location>
        <begin position="81"/>
        <end position="155"/>
    </location>
</feature>
<keyword evidence="3 4" id="KW-0804">Transcription</keyword>
<gene>
    <name evidence="4 7" type="primary">greB</name>
    <name evidence="7" type="ORF">QWY20_12255</name>
</gene>
<comment type="similarity">
    <text evidence="4">Belongs to the GreA/GreB family. GreB subfamily.</text>
</comment>
<evidence type="ECO:0000313" key="7">
    <source>
        <dbReference type="EMBL" id="MEE2002227.1"/>
    </source>
</evidence>
<dbReference type="SUPFAM" id="SSF46557">
    <property type="entry name" value="GreA transcript cleavage protein, N-terminal domain"/>
    <property type="match status" value="1"/>
</dbReference>
<evidence type="ECO:0000259" key="6">
    <source>
        <dbReference type="Pfam" id="PF03449"/>
    </source>
</evidence>
<dbReference type="NCBIfam" id="NF002506">
    <property type="entry name" value="PRK01885.1"/>
    <property type="match status" value="1"/>
</dbReference>
<comment type="function">
    <text evidence="4">Necessary for efficient RNA polymerase transcription elongation past template-encoded arresting sites. The arresting sites in DNA have the property of trapping a certain fraction of elongating RNA polymerases that pass through, resulting in locked ternary complexes. Cleavage of the nascent transcript by cleavage factors such as GreA or GreB allows the resumption of elongation from the new 3'terminus. GreB releases sequences of up to 9 nucleotides in length.</text>
</comment>
<keyword evidence="8" id="KW-1185">Reference proteome</keyword>
<dbReference type="EMBL" id="JAUHLI010000011">
    <property type="protein sequence ID" value="MEE2002227.1"/>
    <property type="molecule type" value="Genomic_DNA"/>
</dbReference>
<dbReference type="Proteomes" id="UP001336314">
    <property type="component" value="Unassembled WGS sequence"/>
</dbReference>
<dbReference type="HAMAP" id="MF_00930">
    <property type="entry name" value="GreB"/>
    <property type="match status" value="1"/>
</dbReference>
<evidence type="ECO:0000256" key="2">
    <source>
        <dbReference type="ARBA" id="ARBA00023125"/>
    </source>
</evidence>
<dbReference type="NCBIfam" id="TIGR01461">
    <property type="entry name" value="greB"/>
    <property type="match status" value="1"/>
</dbReference>
<dbReference type="InterPro" id="IPR036805">
    <property type="entry name" value="Tscrpt_elong_fac_GreA/B_N_sf"/>
</dbReference>
<dbReference type="PANTHER" id="PTHR30437:SF6">
    <property type="entry name" value="TRANSCRIPTION ELONGATION FACTOR GREB"/>
    <property type="match status" value="1"/>
</dbReference>
<dbReference type="GO" id="GO:0003746">
    <property type="term" value="F:translation elongation factor activity"/>
    <property type="evidence" value="ECO:0007669"/>
    <property type="project" value="UniProtKB-KW"/>
</dbReference>
<keyword evidence="2 4" id="KW-0238">DNA-binding</keyword>
<dbReference type="InterPro" id="IPR023459">
    <property type="entry name" value="Tscrpt_elong_fac_GreA/B_fam"/>
</dbReference>
<dbReference type="Gene3D" id="1.10.287.180">
    <property type="entry name" value="Transcription elongation factor, GreA/GreB, N-terminal domain"/>
    <property type="match status" value="1"/>
</dbReference>
<accession>A0ABU7J894</accession>
<dbReference type="PROSITE" id="PS00829">
    <property type="entry name" value="GREAB_1"/>
    <property type="match status" value="1"/>
</dbReference>